<dbReference type="GO" id="GO:0008270">
    <property type="term" value="F:zinc ion binding"/>
    <property type="evidence" value="ECO:0007669"/>
    <property type="project" value="UniProtKB-KW"/>
</dbReference>
<dbReference type="EMBL" id="LYCR01000025">
    <property type="protein sequence ID" value="OGM47211.1"/>
    <property type="molecule type" value="Genomic_DNA"/>
</dbReference>
<dbReference type="PANTHER" id="PTHR40626">
    <property type="entry name" value="MIP31509P"/>
    <property type="match status" value="1"/>
</dbReference>
<evidence type="ECO:0000256" key="1">
    <source>
        <dbReference type="ARBA" id="ARBA00004123"/>
    </source>
</evidence>
<feature type="domain" description="Xylanolytic transcriptional activator regulatory" evidence="7">
    <location>
        <begin position="147"/>
        <end position="427"/>
    </location>
</feature>
<keyword evidence="4" id="KW-0863">Zinc-finger</keyword>
<gene>
    <name evidence="8" type="ORF">ABOM_003954</name>
</gene>
<dbReference type="Proteomes" id="UP000179179">
    <property type="component" value="Unassembled WGS sequence"/>
</dbReference>
<evidence type="ECO:0000313" key="9">
    <source>
        <dbReference type="Proteomes" id="UP000179179"/>
    </source>
</evidence>
<comment type="caution">
    <text evidence="8">The sequence shown here is derived from an EMBL/GenBank/DDBJ whole genome shotgun (WGS) entry which is preliminary data.</text>
</comment>
<keyword evidence="6" id="KW-0539">Nucleus</keyword>
<dbReference type="STRING" id="109264.A0A1F8A676"/>
<evidence type="ECO:0000256" key="3">
    <source>
        <dbReference type="ARBA" id="ARBA00022737"/>
    </source>
</evidence>
<evidence type="ECO:0000256" key="5">
    <source>
        <dbReference type="ARBA" id="ARBA00022833"/>
    </source>
</evidence>
<evidence type="ECO:0000256" key="4">
    <source>
        <dbReference type="ARBA" id="ARBA00022771"/>
    </source>
</evidence>
<dbReference type="CDD" id="cd12148">
    <property type="entry name" value="fungal_TF_MHR"/>
    <property type="match status" value="1"/>
</dbReference>
<evidence type="ECO:0000259" key="7">
    <source>
        <dbReference type="Pfam" id="PF04082"/>
    </source>
</evidence>
<reference evidence="8 9" key="1">
    <citation type="journal article" date="2016" name="Genome Biol. Evol.">
        <title>Draft genome sequence of an aflatoxigenic Aspergillus species, A. bombycis.</title>
        <authorList>
            <person name="Moore G.G."/>
            <person name="Mack B.M."/>
            <person name="Beltz S.B."/>
            <person name="Gilbert M.K."/>
        </authorList>
    </citation>
    <scope>NUCLEOTIDE SEQUENCE [LARGE SCALE GENOMIC DNA]</scope>
    <source>
        <strain evidence="9">NRRL 26010</strain>
    </source>
</reference>
<dbReference type="RefSeq" id="XP_022390928.1">
    <property type="nucleotide sequence ID" value="XM_022531084.1"/>
</dbReference>
<dbReference type="GO" id="GO:0006351">
    <property type="term" value="P:DNA-templated transcription"/>
    <property type="evidence" value="ECO:0007669"/>
    <property type="project" value="InterPro"/>
</dbReference>
<dbReference type="GeneID" id="34447344"/>
<keyword evidence="3" id="KW-0677">Repeat</keyword>
<dbReference type="InterPro" id="IPR051059">
    <property type="entry name" value="VerF-like"/>
</dbReference>
<keyword evidence="5" id="KW-0862">Zinc</keyword>
<protein>
    <recommendedName>
        <fullName evidence="7">Xylanolytic transcriptional activator regulatory domain-containing protein</fullName>
    </recommendedName>
</protein>
<proteinExistence type="predicted"/>
<organism evidence="8 9">
    <name type="scientific">Aspergillus bombycis</name>
    <dbReference type="NCBI Taxonomy" id="109264"/>
    <lineage>
        <taxon>Eukaryota</taxon>
        <taxon>Fungi</taxon>
        <taxon>Dikarya</taxon>
        <taxon>Ascomycota</taxon>
        <taxon>Pezizomycotina</taxon>
        <taxon>Eurotiomycetes</taxon>
        <taxon>Eurotiomycetidae</taxon>
        <taxon>Eurotiales</taxon>
        <taxon>Aspergillaceae</taxon>
        <taxon>Aspergillus</taxon>
    </lineage>
</organism>
<dbReference type="Pfam" id="PF04082">
    <property type="entry name" value="Fungal_trans"/>
    <property type="match status" value="1"/>
</dbReference>
<sequence length="649" mass="73804">MSQELCEPTIIQELDSGLLADTAIPYMPDHFLLPSMDGLFADSDFLSHGHDWEGMLADPGLELHGPNMPDEGMIQQVTPDSTDISSRVPDGPSHDDDFHELKPLSCPWLLTESQYLQITNSLTPFRHVMPHFTLPSRMAVARYLLGYVEGFSDHHPFIHVPTLKLASFVHTPEFILAILAVGAQYRYEMRTARSLYQASRSLVLERLQRANNGIHTTAAHINQSSEGPLPHYAEHRLDQTRALLLLAVYCFWHGSPDLSQELYNYLSTIADSLRRLGLSEEAHPNRISWTRWIQHETKRRTQFFGWYLLNLHTVIYDNPPLLLTREMNLQLPSSCQEWVAQTEAEWIKISSRTPSPLMLKEAHAAHLAQYSDISADIEASPMGSYILIHALIQRIYMLHQISLESQAQSLSAPDIQELELSLNHWRHTWCRSPESKLDVYDSYGSLSFSATALLGVAHIRLHYNLGQWRGLQSGDPTTVAVTLREAPLPRRGPHLIHALLHSIHSLQVPVQVGSSYLSRCKSFGWSVDHAICNLECATFLSKWLQMVANADEKQSPSALEVRVIRWIIRVVREALMSQDETIHLSHQIDDYRPEARKQTTSFLSFAVVKVWAEMFKACNSPWPMVRFVGQGLEQYAELRHRSLATEAES</sequence>
<dbReference type="GO" id="GO:0005634">
    <property type="term" value="C:nucleus"/>
    <property type="evidence" value="ECO:0007669"/>
    <property type="project" value="UniProtKB-SubCell"/>
</dbReference>
<name>A0A1F8A676_9EURO</name>
<dbReference type="OrthoDB" id="654211at2759"/>
<accession>A0A1F8A676</accession>
<comment type="subcellular location">
    <subcellularLocation>
        <location evidence="1">Nucleus</location>
    </subcellularLocation>
</comment>
<dbReference type="AlphaFoldDB" id="A0A1F8A676"/>
<evidence type="ECO:0000256" key="6">
    <source>
        <dbReference type="ARBA" id="ARBA00023242"/>
    </source>
</evidence>
<dbReference type="GO" id="GO:0000978">
    <property type="term" value="F:RNA polymerase II cis-regulatory region sequence-specific DNA binding"/>
    <property type="evidence" value="ECO:0007669"/>
    <property type="project" value="InterPro"/>
</dbReference>
<dbReference type="GO" id="GO:0000785">
    <property type="term" value="C:chromatin"/>
    <property type="evidence" value="ECO:0007669"/>
    <property type="project" value="TreeGrafter"/>
</dbReference>
<dbReference type="PANTHER" id="PTHR40626:SF10">
    <property type="entry name" value="C2H2-TYPE DOMAIN-CONTAINING PROTEIN"/>
    <property type="match status" value="1"/>
</dbReference>
<keyword evidence="9" id="KW-1185">Reference proteome</keyword>
<evidence type="ECO:0000256" key="2">
    <source>
        <dbReference type="ARBA" id="ARBA00022723"/>
    </source>
</evidence>
<evidence type="ECO:0000313" key="8">
    <source>
        <dbReference type="EMBL" id="OGM47211.1"/>
    </source>
</evidence>
<dbReference type="InterPro" id="IPR007219">
    <property type="entry name" value="XnlR_reg_dom"/>
</dbReference>
<keyword evidence="2" id="KW-0479">Metal-binding</keyword>
<dbReference type="GO" id="GO:0000981">
    <property type="term" value="F:DNA-binding transcription factor activity, RNA polymerase II-specific"/>
    <property type="evidence" value="ECO:0007669"/>
    <property type="project" value="InterPro"/>
</dbReference>